<reference evidence="7 8" key="1">
    <citation type="journal article" date="2022" name="Res Sq">
        <title>Evolution of multicellular longitudinally dividing oral cavity symbionts (Neisseriaceae).</title>
        <authorList>
            <person name="Nyongesa S."/>
            <person name="Weber P."/>
            <person name="Bernet E."/>
            <person name="Pullido F."/>
            <person name="Nieckarz M."/>
            <person name="Delaby M."/>
            <person name="Nieves C."/>
            <person name="Viehboeck T."/>
            <person name="Krause N."/>
            <person name="Rivera-Millot A."/>
            <person name="Nakamura A."/>
            <person name="Vischer N."/>
            <person name="VanNieuwenhze M."/>
            <person name="Brun Y."/>
            <person name="Cava F."/>
            <person name="Bulgheresi S."/>
            <person name="Veyrier F."/>
        </authorList>
    </citation>
    <scope>NUCLEOTIDE SEQUENCE [LARGE SCALE GENOMIC DNA]</scope>
    <source>
        <strain evidence="7 8">SN4</strain>
    </source>
</reference>
<evidence type="ECO:0000313" key="8">
    <source>
        <dbReference type="Proteomes" id="UP000832011"/>
    </source>
</evidence>
<evidence type="ECO:0000256" key="4">
    <source>
        <dbReference type="ARBA" id="ARBA00022989"/>
    </source>
</evidence>
<dbReference type="InterPro" id="IPR005538">
    <property type="entry name" value="LrgA/CidA"/>
</dbReference>
<evidence type="ECO:0000256" key="1">
    <source>
        <dbReference type="ARBA" id="ARBA00004651"/>
    </source>
</evidence>
<dbReference type="RefSeq" id="WP_058305036.1">
    <property type="nucleotide sequence ID" value="NZ_CABKVG010000005.1"/>
</dbReference>
<keyword evidence="2" id="KW-1003">Cell membrane</keyword>
<evidence type="ECO:0000313" key="7">
    <source>
        <dbReference type="EMBL" id="UOO90715.1"/>
    </source>
</evidence>
<dbReference type="EMBL" id="CP091511">
    <property type="protein sequence ID" value="UOO90715.1"/>
    <property type="molecule type" value="Genomic_DNA"/>
</dbReference>
<evidence type="ECO:0000256" key="2">
    <source>
        <dbReference type="ARBA" id="ARBA00022475"/>
    </source>
</evidence>
<sequence length="114" mass="12331">MIKGLLAVAAALATGEAIVYFTHWPLPASVLGLIALYVALACKWVQVEDLTAITDFLMQHLALFLIPPCVALITHLDLIQADFLPLLAASVISSILLLLVVGRVEQWLQKGKQS</sequence>
<feature type="transmembrane region" description="Helical" evidence="6">
    <location>
        <begin position="83"/>
        <end position="104"/>
    </location>
</feature>
<keyword evidence="8" id="KW-1185">Reference proteome</keyword>
<keyword evidence="5 6" id="KW-0472">Membrane</keyword>
<evidence type="ECO:0000256" key="3">
    <source>
        <dbReference type="ARBA" id="ARBA00022692"/>
    </source>
</evidence>
<accession>A0ABY4E4M7</accession>
<gene>
    <name evidence="7" type="ORF">LVJ82_07040</name>
</gene>
<comment type="subcellular location">
    <subcellularLocation>
        <location evidence="1">Cell membrane</location>
        <topology evidence="1">Multi-pass membrane protein</topology>
    </subcellularLocation>
</comment>
<evidence type="ECO:0000256" key="6">
    <source>
        <dbReference type="SAM" id="Phobius"/>
    </source>
</evidence>
<keyword evidence="3 6" id="KW-0812">Transmembrane</keyword>
<feature type="transmembrane region" description="Helical" evidence="6">
    <location>
        <begin position="27"/>
        <end position="45"/>
    </location>
</feature>
<dbReference type="PANTHER" id="PTHR33931">
    <property type="entry name" value="HOLIN-LIKE PROTEIN CIDA-RELATED"/>
    <property type="match status" value="1"/>
</dbReference>
<dbReference type="Proteomes" id="UP000832011">
    <property type="component" value="Chromosome"/>
</dbReference>
<dbReference type="PANTHER" id="PTHR33931:SF5">
    <property type="entry name" value="UPF0299 MEMBRANE PROTEIN YOHJ"/>
    <property type="match status" value="1"/>
</dbReference>
<name>A0ABY4E4M7_9NEIS</name>
<dbReference type="Pfam" id="PF03788">
    <property type="entry name" value="LrgA"/>
    <property type="match status" value="1"/>
</dbReference>
<proteinExistence type="predicted"/>
<feature type="transmembrane region" description="Helical" evidence="6">
    <location>
        <begin position="57"/>
        <end position="77"/>
    </location>
</feature>
<organism evidence="7 8">
    <name type="scientific">Vitreoscilla massiliensis</name>
    <dbReference type="NCBI Taxonomy" id="1689272"/>
    <lineage>
        <taxon>Bacteria</taxon>
        <taxon>Pseudomonadati</taxon>
        <taxon>Pseudomonadota</taxon>
        <taxon>Betaproteobacteria</taxon>
        <taxon>Neisseriales</taxon>
        <taxon>Neisseriaceae</taxon>
        <taxon>Vitreoscilla</taxon>
    </lineage>
</organism>
<evidence type="ECO:0000256" key="5">
    <source>
        <dbReference type="ARBA" id="ARBA00023136"/>
    </source>
</evidence>
<keyword evidence="4 6" id="KW-1133">Transmembrane helix</keyword>
<protein>
    <submittedName>
        <fullName evidence="7">CidA/LrgA family protein</fullName>
    </submittedName>
</protein>